<name>A0A1G9I5L7_9FIRM</name>
<dbReference type="STRING" id="1121325.SAMN04515677_101116"/>
<dbReference type="PANTHER" id="PTHR24346">
    <property type="entry name" value="MAP/MICROTUBULE AFFINITY-REGULATING KINASE"/>
    <property type="match status" value="1"/>
</dbReference>
<evidence type="ECO:0000259" key="3">
    <source>
        <dbReference type="PROSITE" id="PS50011"/>
    </source>
</evidence>
<dbReference type="Pfam" id="PF00069">
    <property type="entry name" value="Pkinase"/>
    <property type="match status" value="1"/>
</dbReference>
<feature type="domain" description="Protein kinase" evidence="3">
    <location>
        <begin position="1"/>
        <end position="189"/>
    </location>
</feature>
<dbReference type="EMBL" id="FNGW01000001">
    <property type="protein sequence ID" value="SDL20537.1"/>
    <property type="molecule type" value="Genomic_DNA"/>
</dbReference>
<evidence type="ECO:0000313" key="5">
    <source>
        <dbReference type="Proteomes" id="UP000199068"/>
    </source>
</evidence>
<organism evidence="4 5">
    <name type="scientific">Romboutsia lituseburensis DSM 797</name>
    <dbReference type="NCBI Taxonomy" id="1121325"/>
    <lineage>
        <taxon>Bacteria</taxon>
        <taxon>Bacillati</taxon>
        <taxon>Bacillota</taxon>
        <taxon>Clostridia</taxon>
        <taxon>Peptostreptococcales</taxon>
        <taxon>Peptostreptococcaceae</taxon>
        <taxon>Romboutsia</taxon>
    </lineage>
</organism>
<keyword evidence="2" id="KW-0067">ATP-binding</keyword>
<dbReference type="InterPro" id="IPR000719">
    <property type="entry name" value="Prot_kinase_dom"/>
</dbReference>
<keyword evidence="5" id="KW-1185">Reference proteome</keyword>
<reference evidence="4 5" key="1">
    <citation type="submission" date="2016-10" db="EMBL/GenBank/DDBJ databases">
        <authorList>
            <person name="de Groot N.N."/>
        </authorList>
    </citation>
    <scope>NUCLEOTIDE SEQUENCE [LARGE SCALE GENOMIC DNA]</scope>
    <source>
        <strain evidence="4 5">DSM 797</strain>
    </source>
</reference>
<dbReference type="AlphaFoldDB" id="A0A1G9I5L7"/>
<evidence type="ECO:0000313" key="4">
    <source>
        <dbReference type="EMBL" id="SDL20537.1"/>
    </source>
</evidence>
<dbReference type="Proteomes" id="UP000199068">
    <property type="component" value="Unassembled WGS sequence"/>
</dbReference>
<sequence length="189" mass="23213">MLEVTRKKLFYEEEILKNLDDNRFPKFIEKFNYEDNLIYVLDYIEGKDFEDILYEDEHEFSKEEIYDIAVQLIDIVELLQKNSIIHRDLRTPNIILDRNNKLKLIDFGLARYIDDKKYVKEIDYWYIADFLIHLYYSSYYKESDLDERPWFEELDLNEKECLFLKKLMGIEGCYKSIDEIKKNFKYVIN</sequence>
<proteinExistence type="predicted"/>
<dbReference type="SUPFAM" id="SSF56112">
    <property type="entry name" value="Protein kinase-like (PK-like)"/>
    <property type="match status" value="1"/>
</dbReference>
<keyword evidence="1" id="KW-0547">Nucleotide-binding</keyword>
<keyword evidence="4" id="KW-0808">Transferase</keyword>
<dbReference type="PANTHER" id="PTHR24346:SF30">
    <property type="entry name" value="MATERNAL EMBRYONIC LEUCINE ZIPPER KINASE"/>
    <property type="match status" value="1"/>
</dbReference>
<dbReference type="CDD" id="cd00180">
    <property type="entry name" value="PKc"/>
    <property type="match status" value="1"/>
</dbReference>
<dbReference type="GO" id="GO:0005524">
    <property type="term" value="F:ATP binding"/>
    <property type="evidence" value="ECO:0007669"/>
    <property type="project" value="UniProtKB-KW"/>
</dbReference>
<dbReference type="GO" id="GO:0035556">
    <property type="term" value="P:intracellular signal transduction"/>
    <property type="evidence" value="ECO:0007669"/>
    <property type="project" value="TreeGrafter"/>
</dbReference>
<evidence type="ECO:0000256" key="1">
    <source>
        <dbReference type="ARBA" id="ARBA00022741"/>
    </source>
</evidence>
<accession>A0A1G9I5L7</accession>
<keyword evidence="4" id="KW-0418">Kinase</keyword>
<dbReference type="GO" id="GO:0005737">
    <property type="term" value="C:cytoplasm"/>
    <property type="evidence" value="ECO:0007669"/>
    <property type="project" value="TreeGrafter"/>
</dbReference>
<dbReference type="SMART" id="SM00220">
    <property type="entry name" value="S_TKc"/>
    <property type="match status" value="1"/>
</dbReference>
<gene>
    <name evidence="4" type="ORF">SAMN04515677_101116</name>
</gene>
<dbReference type="PROSITE" id="PS50011">
    <property type="entry name" value="PROTEIN_KINASE_DOM"/>
    <property type="match status" value="1"/>
</dbReference>
<dbReference type="GO" id="GO:0004674">
    <property type="term" value="F:protein serine/threonine kinase activity"/>
    <property type="evidence" value="ECO:0007669"/>
    <property type="project" value="UniProtKB-KW"/>
</dbReference>
<dbReference type="Gene3D" id="1.10.510.10">
    <property type="entry name" value="Transferase(Phosphotransferase) domain 1"/>
    <property type="match status" value="1"/>
</dbReference>
<keyword evidence="4" id="KW-0723">Serine/threonine-protein kinase</keyword>
<dbReference type="InterPro" id="IPR011009">
    <property type="entry name" value="Kinase-like_dom_sf"/>
</dbReference>
<evidence type="ECO:0000256" key="2">
    <source>
        <dbReference type="ARBA" id="ARBA00022840"/>
    </source>
</evidence>
<protein>
    <submittedName>
        <fullName evidence="4">Serine/threonine protein kinase</fullName>
    </submittedName>
</protein>